<keyword evidence="2" id="KW-1185">Reference proteome</keyword>
<evidence type="ECO:0000313" key="2">
    <source>
        <dbReference type="Proteomes" id="UP001060215"/>
    </source>
</evidence>
<proteinExistence type="predicted"/>
<dbReference type="EMBL" id="CM045764">
    <property type="protein sequence ID" value="KAI8007810.1"/>
    <property type="molecule type" value="Genomic_DNA"/>
</dbReference>
<gene>
    <name evidence="1" type="ORF">LOK49_LG07G01020</name>
</gene>
<comment type="caution">
    <text evidence="1">The sequence shown here is derived from an EMBL/GenBank/DDBJ whole genome shotgun (WGS) entry which is preliminary data.</text>
</comment>
<evidence type="ECO:0000313" key="1">
    <source>
        <dbReference type="EMBL" id="KAI8007810.1"/>
    </source>
</evidence>
<protein>
    <submittedName>
        <fullName evidence="1">Uncharacterized protein</fullName>
    </submittedName>
</protein>
<sequence length="144" mass="16372">MSIAFCMSFSRSACPWARISRHFCFIRSYIPFHHRLGSRARHLYFIIHIALYMSFHVHCILYVILSVCVPVGTHFEAFHFIALCMLGCILVAFHAYHAYCIVFGIGVSPGTGNEVHSVLRVTECVSIPRSPTLRITHDGVRFSL</sequence>
<name>A0ACC0H3R4_9ERIC</name>
<organism evidence="1 2">
    <name type="scientific">Camellia lanceoleosa</name>
    <dbReference type="NCBI Taxonomy" id="1840588"/>
    <lineage>
        <taxon>Eukaryota</taxon>
        <taxon>Viridiplantae</taxon>
        <taxon>Streptophyta</taxon>
        <taxon>Embryophyta</taxon>
        <taxon>Tracheophyta</taxon>
        <taxon>Spermatophyta</taxon>
        <taxon>Magnoliopsida</taxon>
        <taxon>eudicotyledons</taxon>
        <taxon>Gunneridae</taxon>
        <taxon>Pentapetalae</taxon>
        <taxon>asterids</taxon>
        <taxon>Ericales</taxon>
        <taxon>Theaceae</taxon>
        <taxon>Camellia</taxon>
    </lineage>
</organism>
<dbReference type="Proteomes" id="UP001060215">
    <property type="component" value="Chromosome 7"/>
</dbReference>
<reference evidence="1 2" key="1">
    <citation type="journal article" date="2022" name="Plant J.">
        <title>Chromosome-level genome of Camellia lanceoleosa provides a valuable resource for understanding genome evolution and self-incompatibility.</title>
        <authorList>
            <person name="Gong W."/>
            <person name="Xiao S."/>
            <person name="Wang L."/>
            <person name="Liao Z."/>
            <person name="Chang Y."/>
            <person name="Mo W."/>
            <person name="Hu G."/>
            <person name="Li W."/>
            <person name="Zhao G."/>
            <person name="Zhu H."/>
            <person name="Hu X."/>
            <person name="Ji K."/>
            <person name="Xiang X."/>
            <person name="Song Q."/>
            <person name="Yuan D."/>
            <person name="Jin S."/>
            <person name="Zhang L."/>
        </authorList>
    </citation>
    <scope>NUCLEOTIDE SEQUENCE [LARGE SCALE GENOMIC DNA]</scope>
    <source>
        <strain evidence="1">SQ_2022a</strain>
    </source>
</reference>
<accession>A0ACC0H3R4</accession>